<feature type="signal peptide" evidence="2">
    <location>
        <begin position="1"/>
        <end position="19"/>
    </location>
</feature>
<name>A0A5B2W333_9BACT</name>
<protein>
    <recommendedName>
        <fullName evidence="5">DUF3999 family protein</fullName>
    </recommendedName>
</protein>
<evidence type="ECO:0000313" key="3">
    <source>
        <dbReference type="EMBL" id="KAA2244916.1"/>
    </source>
</evidence>
<organism evidence="3 4">
    <name type="scientific">Chitinophaga agrisoli</name>
    <dbReference type="NCBI Taxonomy" id="2607653"/>
    <lineage>
        <taxon>Bacteria</taxon>
        <taxon>Pseudomonadati</taxon>
        <taxon>Bacteroidota</taxon>
        <taxon>Chitinophagia</taxon>
        <taxon>Chitinophagales</taxon>
        <taxon>Chitinophagaceae</taxon>
        <taxon>Chitinophaga</taxon>
    </lineage>
</organism>
<dbReference type="RefSeq" id="WP_149836312.1">
    <property type="nucleotide sequence ID" value="NZ_VUOC01000001.1"/>
</dbReference>
<keyword evidence="4" id="KW-1185">Reference proteome</keyword>
<keyword evidence="1" id="KW-0472">Membrane</keyword>
<proteinExistence type="predicted"/>
<accession>A0A5B2W333</accession>
<keyword evidence="2" id="KW-0732">Signal</keyword>
<dbReference type="Proteomes" id="UP000324611">
    <property type="component" value="Unassembled WGS sequence"/>
</dbReference>
<evidence type="ECO:0008006" key="5">
    <source>
        <dbReference type="Google" id="ProtNLM"/>
    </source>
</evidence>
<feature type="transmembrane region" description="Helical" evidence="1">
    <location>
        <begin position="381"/>
        <end position="402"/>
    </location>
</feature>
<keyword evidence="1" id="KW-0812">Transmembrane</keyword>
<comment type="caution">
    <text evidence="3">The sequence shown here is derived from an EMBL/GenBank/DDBJ whole genome shotgun (WGS) entry which is preliminary data.</text>
</comment>
<reference evidence="3 4" key="1">
    <citation type="submission" date="2019-09" db="EMBL/GenBank/DDBJ databases">
        <title>Chitinophaga ginsengihumi sp. nov., isolated from soil of ginseng rhizosphere.</title>
        <authorList>
            <person name="Lee J."/>
        </authorList>
    </citation>
    <scope>NUCLEOTIDE SEQUENCE [LARGE SCALE GENOMIC DNA]</scope>
    <source>
        <strain evidence="3 4">BN140078</strain>
    </source>
</reference>
<evidence type="ECO:0000313" key="4">
    <source>
        <dbReference type="Proteomes" id="UP000324611"/>
    </source>
</evidence>
<reference evidence="3 4" key="2">
    <citation type="submission" date="2019-09" db="EMBL/GenBank/DDBJ databases">
        <authorList>
            <person name="Jin C."/>
        </authorList>
    </citation>
    <scope>NUCLEOTIDE SEQUENCE [LARGE SCALE GENOMIC DNA]</scope>
    <source>
        <strain evidence="3 4">BN140078</strain>
    </source>
</reference>
<dbReference type="AlphaFoldDB" id="A0A5B2W333"/>
<dbReference type="EMBL" id="VUOC01000001">
    <property type="protein sequence ID" value="KAA2244916.1"/>
    <property type="molecule type" value="Genomic_DNA"/>
</dbReference>
<feature type="chain" id="PRO_5022707049" description="DUF3999 family protein" evidence="2">
    <location>
        <begin position="20"/>
        <end position="410"/>
    </location>
</feature>
<evidence type="ECO:0000256" key="1">
    <source>
        <dbReference type="SAM" id="Phobius"/>
    </source>
</evidence>
<evidence type="ECO:0000256" key="2">
    <source>
        <dbReference type="SAM" id="SignalP"/>
    </source>
</evidence>
<keyword evidence="1" id="KW-1133">Transmembrane helix</keyword>
<sequence length="410" mass="46120">MNRYLYTLCLLTIGLSAAAQNALPRYTWQARVPAVTQTGFYNIALTPDILAHRFPQSIRLLRDSVEVPFLHEERSGGFDAARFDTFHMAEYTRLPGKSSTIIFHNDGKDTLTHFEVVFKNAWIVKTMRISGSNDQHNWFGVTDAFPFDPVSAVENTANTTLIKRIAIPPSDYTWYKLEINDSASAPILVEKIGRYTTNSIAAAYVALPSPGISYSPRNDRQESKVLLQFDRPYRISKLSFSITSPSLYHRDASIATPAGNGMVNKIQSFVIASDQPSQVVLDVPGNYKELYLVIYDGDDRPLQFGGVKAWQLNGYLTAYLEKGYSYLLTGGDPTIESPVYDLAYFRDSVPTNIPVLQPDATTIIPRKPQKPVAEPLFKSKWWIWTALAAVIIFLVFIVLRMLREMQAGKK</sequence>
<gene>
    <name evidence="3" type="ORF">F0L74_02840</name>
</gene>